<keyword evidence="2" id="KW-1185">Reference proteome</keyword>
<organism evidence="1 2">
    <name type="scientific">Roseburia inulinivorans</name>
    <dbReference type="NCBI Taxonomy" id="360807"/>
    <lineage>
        <taxon>Bacteria</taxon>
        <taxon>Bacillati</taxon>
        <taxon>Bacillota</taxon>
        <taxon>Clostridia</taxon>
        <taxon>Lachnospirales</taxon>
        <taxon>Lachnospiraceae</taxon>
        <taxon>Roseburia</taxon>
    </lineage>
</organism>
<sequence length="142" mass="15447">MCLAYQSGSKTIKNVEAPILPEGSSWERNVLNSFAGGKSNSVTYGGGTTLYRVGGKNGGFWSLDPPPATEYQWRVDTAIKQEFCNDASTLYKMTIPEGAKLSGLEGKVGSQGMGLYGGAHQVYIDYKAVPSDWIEIIPMQWK</sequence>
<protein>
    <submittedName>
        <fullName evidence="1">Uncharacterized protein</fullName>
    </submittedName>
</protein>
<dbReference type="AlphaFoldDB" id="A0A0M6WWS0"/>
<proteinExistence type="predicted"/>
<dbReference type="Proteomes" id="UP000049828">
    <property type="component" value="Unassembled WGS sequence"/>
</dbReference>
<dbReference type="EMBL" id="CVRS01000100">
    <property type="protein sequence ID" value="CRL42202.1"/>
    <property type="molecule type" value="Genomic_DNA"/>
</dbReference>
<accession>A0A0M6WWS0</accession>
<gene>
    <name evidence="1" type="ORF">RIL183_31051</name>
</gene>
<evidence type="ECO:0000313" key="2">
    <source>
        <dbReference type="Proteomes" id="UP000049828"/>
    </source>
</evidence>
<evidence type="ECO:0000313" key="1">
    <source>
        <dbReference type="EMBL" id="CRL42202.1"/>
    </source>
</evidence>
<reference evidence="2" key="1">
    <citation type="submission" date="2015-05" db="EMBL/GenBank/DDBJ databases">
        <authorList>
            <consortium name="Pathogen Informatics"/>
        </authorList>
    </citation>
    <scope>NUCLEOTIDE SEQUENCE [LARGE SCALE GENOMIC DNA]</scope>
    <source>
        <strain evidence="2">L1-83</strain>
    </source>
</reference>
<name>A0A0M6WWS0_9FIRM</name>